<comment type="caution">
    <text evidence="3">The sequence shown here is derived from an EMBL/GenBank/DDBJ whole genome shotgun (WGS) entry which is preliminary data.</text>
</comment>
<dbReference type="EMBL" id="PGCI01000865">
    <property type="protein sequence ID" value="PLW13026.1"/>
    <property type="molecule type" value="Genomic_DNA"/>
</dbReference>
<name>A0A2N5TSB7_9BASI</name>
<reference evidence="3 4" key="1">
    <citation type="submission" date="2017-11" db="EMBL/GenBank/DDBJ databases">
        <title>De novo assembly and phasing of dikaryotic genomes from two isolates of Puccinia coronata f. sp. avenae, the causal agent of oat crown rust.</title>
        <authorList>
            <person name="Miller M.E."/>
            <person name="Zhang Y."/>
            <person name="Omidvar V."/>
            <person name="Sperschneider J."/>
            <person name="Schwessinger B."/>
            <person name="Raley C."/>
            <person name="Palmer J.M."/>
            <person name="Garnica D."/>
            <person name="Upadhyaya N."/>
            <person name="Rathjen J."/>
            <person name="Taylor J.M."/>
            <person name="Park R.F."/>
            <person name="Dodds P.N."/>
            <person name="Hirsch C.D."/>
            <person name="Kianian S.F."/>
            <person name="Figueroa M."/>
        </authorList>
    </citation>
    <scope>NUCLEOTIDE SEQUENCE [LARGE SCALE GENOMIC DNA]</scope>
    <source>
        <strain evidence="3">12SD80</strain>
    </source>
</reference>
<dbReference type="AlphaFoldDB" id="A0A2N5TSB7"/>
<organism evidence="3 4">
    <name type="scientific">Puccinia coronata f. sp. avenae</name>
    <dbReference type="NCBI Taxonomy" id="200324"/>
    <lineage>
        <taxon>Eukaryota</taxon>
        <taxon>Fungi</taxon>
        <taxon>Dikarya</taxon>
        <taxon>Basidiomycota</taxon>
        <taxon>Pucciniomycotina</taxon>
        <taxon>Pucciniomycetes</taxon>
        <taxon>Pucciniales</taxon>
        <taxon>Pucciniaceae</taxon>
        <taxon>Puccinia</taxon>
    </lineage>
</organism>
<dbReference type="Proteomes" id="UP000235392">
    <property type="component" value="Unassembled WGS sequence"/>
</dbReference>
<evidence type="ECO:0000313" key="3">
    <source>
        <dbReference type="EMBL" id="PLW28395.1"/>
    </source>
</evidence>
<evidence type="ECO:0000313" key="4">
    <source>
        <dbReference type="Proteomes" id="UP000235392"/>
    </source>
</evidence>
<dbReference type="EMBL" id="PGCI01000366">
    <property type="protein sequence ID" value="PLW28395.1"/>
    <property type="molecule type" value="Genomic_DNA"/>
</dbReference>
<accession>A0A2N5TSB7</accession>
<feature type="compositionally biased region" description="Polar residues" evidence="1">
    <location>
        <begin position="47"/>
        <end position="60"/>
    </location>
</feature>
<gene>
    <name evidence="3" type="ORF">PCASD_19593</name>
    <name evidence="2" type="ORF">PCASD_19964</name>
</gene>
<sequence length="109" mass="12198">MLGQFQGFYPIITLPSFVGVYPQPQLAQSQFYQEQATHFQPADSYKPNHSQSQSRTNNTGHPAPIQRARAANNAEINWGPGPDTQARMVELGDLADDLTNMRFEHVLAQ</sequence>
<feature type="region of interest" description="Disordered" evidence="1">
    <location>
        <begin position="32"/>
        <end position="84"/>
    </location>
</feature>
<protein>
    <submittedName>
        <fullName evidence="3">Uncharacterized protein</fullName>
    </submittedName>
</protein>
<proteinExistence type="predicted"/>
<evidence type="ECO:0000256" key="1">
    <source>
        <dbReference type="SAM" id="MobiDB-lite"/>
    </source>
</evidence>
<evidence type="ECO:0000313" key="2">
    <source>
        <dbReference type="EMBL" id="PLW13026.1"/>
    </source>
</evidence>